<keyword evidence="2" id="KW-1185">Reference proteome</keyword>
<proteinExistence type="predicted"/>
<protein>
    <submittedName>
        <fullName evidence="1">Uncharacterized protein</fullName>
    </submittedName>
</protein>
<dbReference type="EMBL" id="JAWDGP010004147">
    <property type="protein sequence ID" value="KAK3767471.1"/>
    <property type="molecule type" value="Genomic_DNA"/>
</dbReference>
<dbReference type="Proteomes" id="UP001283361">
    <property type="component" value="Unassembled WGS sequence"/>
</dbReference>
<evidence type="ECO:0000313" key="1">
    <source>
        <dbReference type="EMBL" id="KAK3767471.1"/>
    </source>
</evidence>
<name>A0AAE0ZEV2_9GAST</name>
<gene>
    <name evidence="1" type="ORF">RRG08_059041</name>
</gene>
<reference evidence="1" key="1">
    <citation type="journal article" date="2023" name="G3 (Bethesda)">
        <title>A reference genome for the long-term kleptoplast-retaining sea slug Elysia crispata morphotype clarki.</title>
        <authorList>
            <person name="Eastman K.E."/>
            <person name="Pendleton A.L."/>
            <person name="Shaikh M.A."/>
            <person name="Suttiyut T."/>
            <person name="Ogas R."/>
            <person name="Tomko P."/>
            <person name="Gavelis G."/>
            <person name="Widhalm J.R."/>
            <person name="Wisecaver J.H."/>
        </authorList>
    </citation>
    <scope>NUCLEOTIDE SEQUENCE</scope>
    <source>
        <strain evidence="1">ECLA1</strain>
    </source>
</reference>
<organism evidence="1 2">
    <name type="scientific">Elysia crispata</name>
    <name type="common">lettuce slug</name>
    <dbReference type="NCBI Taxonomy" id="231223"/>
    <lineage>
        <taxon>Eukaryota</taxon>
        <taxon>Metazoa</taxon>
        <taxon>Spiralia</taxon>
        <taxon>Lophotrochozoa</taxon>
        <taxon>Mollusca</taxon>
        <taxon>Gastropoda</taxon>
        <taxon>Heterobranchia</taxon>
        <taxon>Euthyneura</taxon>
        <taxon>Panpulmonata</taxon>
        <taxon>Sacoglossa</taxon>
        <taxon>Placobranchoidea</taxon>
        <taxon>Plakobranchidae</taxon>
        <taxon>Elysia</taxon>
    </lineage>
</organism>
<dbReference type="AlphaFoldDB" id="A0AAE0ZEV2"/>
<comment type="caution">
    <text evidence="1">The sequence shown here is derived from an EMBL/GenBank/DDBJ whole genome shotgun (WGS) entry which is preliminary data.</text>
</comment>
<evidence type="ECO:0000313" key="2">
    <source>
        <dbReference type="Proteomes" id="UP001283361"/>
    </source>
</evidence>
<accession>A0AAE0ZEV2</accession>
<sequence length="73" mass="8223">MLDLSKDRLTLAQLGSDPVITDAPALLRNISGTQYVLILTEVLLMFLRLTHQFHSSPGENSKVALYFCFNQKK</sequence>